<evidence type="ECO:0000256" key="1">
    <source>
        <dbReference type="SAM" id="MobiDB-lite"/>
    </source>
</evidence>
<evidence type="ECO:0000313" key="2">
    <source>
        <dbReference type="EMBL" id="MBW71674.1"/>
    </source>
</evidence>
<proteinExistence type="predicted"/>
<sequence length="82" mass="8867">MSRVVAGVLSIVLFSFLPLYPKYLPKSLTAFVPRTLCHPWTSRLPGPSSLAGSRFLRGGNVKRAKVTTGEGGDEEDTRSSAM</sequence>
<name>A0A2M4D254_ANODA</name>
<organism evidence="2">
    <name type="scientific">Anopheles darlingi</name>
    <name type="common">Mosquito</name>
    <dbReference type="NCBI Taxonomy" id="43151"/>
    <lineage>
        <taxon>Eukaryota</taxon>
        <taxon>Metazoa</taxon>
        <taxon>Ecdysozoa</taxon>
        <taxon>Arthropoda</taxon>
        <taxon>Hexapoda</taxon>
        <taxon>Insecta</taxon>
        <taxon>Pterygota</taxon>
        <taxon>Neoptera</taxon>
        <taxon>Endopterygota</taxon>
        <taxon>Diptera</taxon>
        <taxon>Nematocera</taxon>
        <taxon>Culicoidea</taxon>
        <taxon>Culicidae</taxon>
        <taxon>Anophelinae</taxon>
        <taxon>Anopheles</taxon>
    </lineage>
</organism>
<feature type="region of interest" description="Disordered" evidence="1">
    <location>
        <begin position="61"/>
        <end position="82"/>
    </location>
</feature>
<dbReference type="EMBL" id="GGFL01007496">
    <property type="protein sequence ID" value="MBW71674.1"/>
    <property type="molecule type" value="Transcribed_RNA"/>
</dbReference>
<reference evidence="2" key="1">
    <citation type="submission" date="2018-01" db="EMBL/GenBank/DDBJ databases">
        <title>An insight into the sialome of Amazonian anophelines.</title>
        <authorList>
            <person name="Ribeiro J.M."/>
            <person name="Scarpassa V."/>
            <person name="Calvo E."/>
        </authorList>
    </citation>
    <scope>NUCLEOTIDE SEQUENCE</scope>
</reference>
<protein>
    <submittedName>
        <fullName evidence="2">Putative secreted protein</fullName>
    </submittedName>
</protein>
<dbReference type="AlphaFoldDB" id="A0A2M4D254"/>
<accession>A0A2M4D254</accession>